<dbReference type="Proteomes" id="UP000184073">
    <property type="component" value="Unassembled WGS sequence"/>
</dbReference>
<protein>
    <recommendedName>
        <fullName evidence="9">Zn(2)-C6 fungal-type domain-containing protein</fullName>
    </recommendedName>
</protein>
<dbReference type="GO" id="GO:0003677">
    <property type="term" value="F:DNA binding"/>
    <property type="evidence" value="ECO:0007669"/>
    <property type="project" value="UniProtKB-KW"/>
</dbReference>
<dbReference type="EMBL" id="KV878128">
    <property type="protein sequence ID" value="OJJ01287.1"/>
    <property type="molecule type" value="Genomic_DNA"/>
</dbReference>
<comment type="subcellular location">
    <subcellularLocation>
        <location evidence="1">Nucleus</location>
    </subcellularLocation>
</comment>
<evidence type="ECO:0000313" key="8">
    <source>
        <dbReference type="Proteomes" id="UP000184073"/>
    </source>
</evidence>
<feature type="region of interest" description="Disordered" evidence="6">
    <location>
        <begin position="102"/>
        <end position="127"/>
    </location>
</feature>
<dbReference type="VEuPathDB" id="FungiDB:ASPVEDRAFT_82811"/>
<dbReference type="PANTHER" id="PTHR37534:SF46">
    <property type="entry name" value="ZN(II)2CYS6 TRANSCRIPTION FACTOR (EUROFUNG)"/>
    <property type="match status" value="1"/>
</dbReference>
<evidence type="ECO:0000313" key="7">
    <source>
        <dbReference type="EMBL" id="OJJ01287.1"/>
    </source>
</evidence>
<dbReference type="STRING" id="1036611.A0A1L9PIC3"/>
<dbReference type="GeneID" id="63732766"/>
<dbReference type="InterPro" id="IPR021858">
    <property type="entry name" value="Fun_TF"/>
</dbReference>
<gene>
    <name evidence="7" type="ORF">ASPVEDRAFT_82811</name>
</gene>
<dbReference type="PANTHER" id="PTHR37534">
    <property type="entry name" value="TRANSCRIPTIONAL ACTIVATOR PROTEIN UGA3"/>
    <property type="match status" value="1"/>
</dbReference>
<keyword evidence="3" id="KW-0238">DNA-binding</keyword>
<name>A0A1L9PIC3_ASPVE</name>
<evidence type="ECO:0000256" key="2">
    <source>
        <dbReference type="ARBA" id="ARBA00023015"/>
    </source>
</evidence>
<dbReference type="SUPFAM" id="SSF57701">
    <property type="entry name" value="Zn2/Cys6 DNA-binding domain"/>
    <property type="match status" value="1"/>
</dbReference>
<dbReference type="AlphaFoldDB" id="A0A1L9PIC3"/>
<dbReference type="GO" id="GO:0000981">
    <property type="term" value="F:DNA-binding transcription factor activity, RNA polymerase II-specific"/>
    <property type="evidence" value="ECO:0007669"/>
    <property type="project" value="InterPro"/>
</dbReference>
<sequence>MEADNKGKRTNSLAFAQTDCHTCALLGEQCDRRRPQCSTCLALSRKCGGFATPLSWDPRRMWMDNPSIATERPGNDCASSITATAEPAFPRRFRFVSAGSRLRKRRKGRTRTADPKQAQLPDQSGEAVAITPTEIFPRLVGEDQGIRSQDQTANGLQLTGGDNVGDDIWDEFGLFDSLVPNTFESAPFPDIGLDPFAIDSPRLTVLPRTPPVSDHTTRASEFMPESLDHDPVLQEFETMPSDPTVQGDDFDVPGAASNLLVQPASFGLSPHDHDRLLELYDSEFCVLPLTSDISINPFRCQHQTSRGSRLVFHSILALCCQHLKCLTGSWSAEADEHRRKALQLLDSALQAQQIQNSFHLLDPILILFTLDCTLSAAGSWTAHLTRAHSLLQACGGPSALITPRVRSQVGMLLWWDATLALISRKGPTMDRAYLEFLVRWEQQDEWSFFDLTGCPRELFVHLFDLAGLAHQFEISLSMKWLSFSTVPIVEIESRLVQWKNDDRDVAFAGDGADQEEDEEYRPGISRVETEEQLHAQQDRFHCAETWRCALLLYLERVFKGDRGRDSRAHTRRHLALNRLARKIINHSQCCRRTSQTQKQLLLPIFLAGCETADAEMREFVKGYCTYWGERSRYNMFNSASVLLEEIWSTQQWWGAVIDSKSRSSSTEAELLFG</sequence>
<evidence type="ECO:0008006" key="9">
    <source>
        <dbReference type="Google" id="ProtNLM"/>
    </source>
</evidence>
<evidence type="ECO:0000256" key="3">
    <source>
        <dbReference type="ARBA" id="ARBA00023125"/>
    </source>
</evidence>
<evidence type="ECO:0000256" key="5">
    <source>
        <dbReference type="ARBA" id="ARBA00023242"/>
    </source>
</evidence>
<dbReference type="Pfam" id="PF11951">
    <property type="entry name" value="Fungal_trans_2"/>
    <property type="match status" value="1"/>
</dbReference>
<dbReference type="RefSeq" id="XP_040667049.1">
    <property type="nucleotide sequence ID" value="XM_040817255.1"/>
</dbReference>
<keyword evidence="4" id="KW-0804">Transcription</keyword>
<accession>A0A1L9PIC3</accession>
<proteinExistence type="predicted"/>
<keyword evidence="5" id="KW-0539">Nucleus</keyword>
<reference evidence="8" key="1">
    <citation type="journal article" date="2017" name="Genome Biol.">
        <title>Comparative genomics reveals high biological diversity and specific adaptations in the industrially and medically important fungal genus Aspergillus.</title>
        <authorList>
            <person name="de Vries R.P."/>
            <person name="Riley R."/>
            <person name="Wiebenga A."/>
            <person name="Aguilar-Osorio G."/>
            <person name="Amillis S."/>
            <person name="Uchima C.A."/>
            <person name="Anderluh G."/>
            <person name="Asadollahi M."/>
            <person name="Askin M."/>
            <person name="Barry K."/>
            <person name="Battaglia E."/>
            <person name="Bayram O."/>
            <person name="Benocci T."/>
            <person name="Braus-Stromeyer S.A."/>
            <person name="Caldana C."/>
            <person name="Canovas D."/>
            <person name="Cerqueira G.C."/>
            <person name="Chen F."/>
            <person name="Chen W."/>
            <person name="Choi C."/>
            <person name="Clum A."/>
            <person name="Dos Santos R.A."/>
            <person name="Damasio A.R."/>
            <person name="Diallinas G."/>
            <person name="Emri T."/>
            <person name="Fekete E."/>
            <person name="Flipphi M."/>
            <person name="Freyberg S."/>
            <person name="Gallo A."/>
            <person name="Gournas C."/>
            <person name="Habgood R."/>
            <person name="Hainaut M."/>
            <person name="Harispe M.L."/>
            <person name="Henrissat B."/>
            <person name="Hilden K.S."/>
            <person name="Hope R."/>
            <person name="Hossain A."/>
            <person name="Karabika E."/>
            <person name="Karaffa L."/>
            <person name="Karanyi Z."/>
            <person name="Krasevec N."/>
            <person name="Kuo A."/>
            <person name="Kusch H."/>
            <person name="LaButti K."/>
            <person name="Lagendijk E.L."/>
            <person name="Lapidus A."/>
            <person name="Levasseur A."/>
            <person name="Lindquist E."/>
            <person name="Lipzen A."/>
            <person name="Logrieco A.F."/>
            <person name="MacCabe A."/>
            <person name="Maekelae M.R."/>
            <person name="Malavazi I."/>
            <person name="Melin P."/>
            <person name="Meyer V."/>
            <person name="Mielnichuk N."/>
            <person name="Miskei M."/>
            <person name="Molnar A.P."/>
            <person name="Mule G."/>
            <person name="Ngan C.Y."/>
            <person name="Orejas M."/>
            <person name="Orosz E."/>
            <person name="Ouedraogo J.P."/>
            <person name="Overkamp K.M."/>
            <person name="Park H.-S."/>
            <person name="Perrone G."/>
            <person name="Piumi F."/>
            <person name="Punt P.J."/>
            <person name="Ram A.F."/>
            <person name="Ramon A."/>
            <person name="Rauscher S."/>
            <person name="Record E."/>
            <person name="Riano-Pachon D.M."/>
            <person name="Robert V."/>
            <person name="Roehrig J."/>
            <person name="Ruller R."/>
            <person name="Salamov A."/>
            <person name="Salih N.S."/>
            <person name="Samson R.A."/>
            <person name="Sandor E."/>
            <person name="Sanguinetti M."/>
            <person name="Schuetze T."/>
            <person name="Sepcic K."/>
            <person name="Shelest E."/>
            <person name="Sherlock G."/>
            <person name="Sophianopoulou V."/>
            <person name="Squina F.M."/>
            <person name="Sun H."/>
            <person name="Susca A."/>
            <person name="Todd R.B."/>
            <person name="Tsang A."/>
            <person name="Unkles S.E."/>
            <person name="van de Wiele N."/>
            <person name="van Rossen-Uffink D."/>
            <person name="Oliveira J.V."/>
            <person name="Vesth T.C."/>
            <person name="Visser J."/>
            <person name="Yu J.-H."/>
            <person name="Zhou M."/>
            <person name="Andersen M.R."/>
            <person name="Archer D.B."/>
            <person name="Baker S.E."/>
            <person name="Benoit I."/>
            <person name="Brakhage A.A."/>
            <person name="Braus G.H."/>
            <person name="Fischer R."/>
            <person name="Frisvad J.C."/>
            <person name="Goldman G.H."/>
            <person name="Houbraken J."/>
            <person name="Oakley B."/>
            <person name="Pocsi I."/>
            <person name="Scazzocchio C."/>
            <person name="Seiboth B."/>
            <person name="vanKuyk P.A."/>
            <person name="Wortman J."/>
            <person name="Dyer P.S."/>
            <person name="Grigoriev I.V."/>
        </authorList>
    </citation>
    <scope>NUCLEOTIDE SEQUENCE [LARGE SCALE GENOMIC DNA]</scope>
    <source>
        <strain evidence="8">CBS 583.65</strain>
    </source>
</reference>
<evidence type="ECO:0000256" key="4">
    <source>
        <dbReference type="ARBA" id="ARBA00023163"/>
    </source>
</evidence>
<dbReference type="GO" id="GO:0008270">
    <property type="term" value="F:zinc ion binding"/>
    <property type="evidence" value="ECO:0007669"/>
    <property type="project" value="InterPro"/>
</dbReference>
<evidence type="ECO:0000256" key="6">
    <source>
        <dbReference type="SAM" id="MobiDB-lite"/>
    </source>
</evidence>
<dbReference type="OrthoDB" id="2015447at2759"/>
<organism evidence="7 8">
    <name type="scientific">Aspergillus versicolor CBS 583.65</name>
    <dbReference type="NCBI Taxonomy" id="1036611"/>
    <lineage>
        <taxon>Eukaryota</taxon>
        <taxon>Fungi</taxon>
        <taxon>Dikarya</taxon>
        <taxon>Ascomycota</taxon>
        <taxon>Pezizomycotina</taxon>
        <taxon>Eurotiomycetes</taxon>
        <taxon>Eurotiomycetidae</taxon>
        <taxon>Eurotiales</taxon>
        <taxon>Aspergillaceae</taxon>
        <taxon>Aspergillus</taxon>
        <taxon>Aspergillus subgen. Nidulantes</taxon>
    </lineage>
</organism>
<dbReference type="GO" id="GO:0005634">
    <property type="term" value="C:nucleus"/>
    <property type="evidence" value="ECO:0007669"/>
    <property type="project" value="UniProtKB-SubCell"/>
</dbReference>
<keyword evidence="8" id="KW-1185">Reference proteome</keyword>
<evidence type="ECO:0000256" key="1">
    <source>
        <dbReference type="ARBA" id="ARBA00004123"/>
    </source>
</evidence>
<dbReference type="InterPro" id="IPR036864">
    <property type="entry name" value="Zn2-C6_fun-type_DNA-bd_sf"/>
</dbReference>
<keyword evidence="2" id="KW-0805">Transcription regulation</keyword>